<evidence type="ECO:0000256" key="5">
    <source>
        <dbReference type="ARBA" id="ARBA00022729"/>
    </source>
</evidence>
<evidence type="ECO:0000256" key="9">
    <source>
        <dbReference type="ARBA" id="ARBA00047597"/>
    </source>
</evidence>
<evidence type="ECO:0000256" key="6">
    <source>
        <dbReference type="ARBA" id="ARBA00022857"/>
    </source>
</evidence>
<keyword evidence="5 10" id="KW-0732">Signal</keyword>
<dbReference type="Pfam" id="PF01129">
    <property type="entry name" value="ART"/>
    <property type="match status" value="1"/>
</dbReference>
<dbReference type="PROSITE" id="PS51996">
    <property type="entry name" value="TR_MART"/>
    <property type="match status" value="1"/>
</dbReference>
<evidence type="ECO:0000256" key="7">
    <source>
        <dbReference type="ARBA" id="ARBA00023027"/>
    </source>
</evidence>
<evidence type="ECO:0000313" key="13">
    <source>
        <dbReference type="Proteomes" id="UP000228934"/>
    </source>
</evidence>
<gene>
    <name evidence="12" type="ORF">AB205_0216310</name>
</gene>
<dbReference type="EMBL" id="KV976153">
    <property type="protein sequence ID" value="PIO15299.1"/>
    <property type="molecule type" value="Genomic_DNA"/>
</dbReference>
<keyword evidence="6 10" id="KW-0521">NADP</keyword>
<evidence type="ECO:0000256" key="8">
    <source>
        <dbReference type="ARBA" id="ARBA00023157"/>
    </source>
</evidence>
<comment type="catalytic activity">
    <reaction evidence="9 10">
        <text>L-arginyl-[protein] + NAD(+) = N(omega)-(ADP-D-ribosyl)-L-arginyl-[protein] + nicotinamide + H(+)</text>
        <dbReference type="Rhea" id="RHEA:19149"/>
        <dbReference type="Rhea" id="RHEA-COMP:10532"/>
        <dbReference type="Rhea" id="RHEA-COMP:15087"/>
        <dbReference type="ChEBI" id="CHEBI:15378"/>
        <dbReference type="ChEBI" id="CHEBI:17154"/>
        <dbReference type="ChEBI" id="CHEBI:29965"/>
        <dbReference type="ChEBI" id="CHEBI:57540"/>
        <dbReference type="ChEBI" id="CHEBI:142554"/>
        <dbReference type="EC" id="2.4.2.31"/>
    </reaction>
</comment>
<feature type="region of interest" description="Disordered" evidence="11">
    <location>
        <begin position="276"/>
        <end position="299"/>
    </location>
</feature>
<feature type="non-terminal residue" evidence="12">
    <location>
        <position position="299"/>
    </location>
</feature>
<evidence type="ECO:0000256" key="1">
    <source>
        <dbReference type="ARBA" id="ARBA00009558"/>
    </source>
</evidence>
<dbReference type="FunFam" id="3.90.176.10:FF:000001">
    <property type="entry name" value="NAD(P)(+)--arginine ADP-ribosyltransferase"/>
    <property type="match status" value="1"/>
</dbReference>
<evidence type="ECO:0000256" key="4">
    <source>
        <dbReference type="ARBA" id="ARBA00022695"/>
    </source>
</evidence>
<dbReference type="Proteomes" id="UP000228934">
    <property type="component" value="Unassembled WGS sequence"/>
</dbReference>
<dbReference type="InterPro" id="IPR000768">
    <property type="entry name" value="ART"/>
</dbReference>
<name>A0A2G9QI42_AQUCT</name>
<keyword evidence="7 10" id="KW-0520">NAD</keyword>
<keyword evidence="13" id="KW-1185">Reference proteome</keyword>
<dbReference type="AlphaFoldDB" id="A0A2G9QI42"/>
<sequence>MSHLGRIITIFCLFILKVKAEEEVLEELGLAEKAFDDQYLGCRQAMEDQIKTQGIFKAEMSANKYFQRAWNEAERIWDQKIKDADDLHLPEGFIDLHAVAIVAYTGFIRIRFNEAVKSAGKSYRAYMDDFHFKFLHYYLTVALQLLYKDCEGEHHITYQGYEDLLYWLPSGTTRVKFGHFLHTSSSQSEAFQAGNTSFFTVLGCSGVPVDRFSEYPHEEQVVFPGYEVFTVIQTPGELNEFFLNSTRRWCSNFNCALIQDHHCTNQDESSRENYNHLLPVHPEGEGRELQQEVRGNPSK</sequence>
<keyword evidence="2 10" id="KW-0328">Glycosyltransferase</keyword>
<dbReference type="EC" id="2.4.2.31" evidence="10"/>
<dbReference type="GO" id="GO:0106274">
    <property type="term" value="F:NAD+-protein-arginine ADP-ribosyltransferase activity"/>
    <property type="evidence" value="ECO:0007669"/>
    <property type="project" value="UniProtKB-EC"/>
</dbReference>
<keyword evidence="4" id="KW-0548">Nucleotidyltransferase</keyword>
<dbReference type="SUPFAM" id="SSF56399">
    <property type="entry name" value="ADP-ribosylation"/>
    <property type="match status" value="1"/>
</dbReference>
<feature type="chain" id="PRO_5013425856" description="NAD(P)(+)--arginine ADP-ribosyltransferase" evidence="10">
    <location>
        <begin position="21"/>
        <end position="299"/>
    </location>
</feature>
<evidence type="ECO:0000256" key="10">
    <source>
        <dbReference type="RuleBase" id="RU361228"/>
    </source>
</evidence>
<evidence type="ECO:0000313" key="12">
    <source>
        <dbReference type="EMBL" id="PIO15299.1"/>
    </source>
</evidence>
<dbReference type="PANTHER" id="PTHR10339">
    <property type="entry name" value="ADP-RIBOSYLTRANSFERASE"/>
    <property type="match status" value="1"/>
</dbReference>
<dbReference type="InterPro" id="IPR050999">
    <property type="entry name" value="ADP-ribosyltransferase_ARG"/>
</dbReference>
<comment type="similarity">
    <text evidence="1 10">Belongs to the Arg-specific ADP-ribosyltransferase family.</text>
</comment>
<reference evidence="13" key="1">
    <citation type="journal article" date="2017" name="Nat. Commun.">
        <title>The North American bullfrog draft genome provides insight into hormonal regulation of long noncoding RNA.</title>
        <authorList>
            <person name="Hammond S.A."/>
            <person name="Warren R.L."/>
            <person name="Vandervalk B.P."/>
            <person name="Kucuk E."/>
            <person name="Khan H."/>
            <person name="Gibb E.A."/>
            <person name="Pandoh P."/>
            <person name="Kirk H."/>
            <person name="Zhao Y."/>
            <person name="Jones M."/>
            <person name="Mungall A.J."/>
            <person name="Coope R."/>
            <person name="Pleasance S."/>
            <person name="Moore R.A."/>
            <person name="Holt R.A."/>
            <person name="Round J.M."/>
            <person name="Ohora S."/>
            <person name="Walle B.V."/>
            <person name="Veldhoen N."/>
            <person name="Helbing C.C."/>
            <person name="Birol I."/>
        </authorList>
    </citation>
    <scope>NUCLEOTIDE SEQUENCE [LARGE SCALE GENOMIC DNA]</scope>
</reference>
<keyword evidence="3 10" id="KW-0808">Transferase</keyword>
<feature type="signal peptide" evidence="10">
    <location>
        <begin position="1"/>
        <end position="20"/>
    </location>
</feature>
<dbReference type="GO" id="GO:0016779">
    <property type="term" value="F:nucleotidyltransferase activity"/>
    <property type="evidence" value="ECO:0007669"/>
    <property type="project" value="UniProtKB-KW"/>
</dbReference>
<dbReference type="Gene3D" id="3.90.176.10">
    <property type="entry name" value="Toxin ADP-ribosyltransferase, Chain A, domain 1"/>
    <property type="match status" value="1"/>
</dbReference>
<dbReference type="GO" id="GO:0003950">
    <property type="term" value="F:NAD+ poly-ADP-ribosyltransferase activity"/>
    <property type="evidence" value="ECO:0007669"/>
    <property type="project" value="TreeGrafter"/>
</dbReference>
<keyword evidence="8" id="KW-1015">Disulfide bond</keyword>
<evidence type="ECO:0000256" key="11">
    <source>
        <dbReference type="SAM" id="MobiDB-lite"/>
    </source>
</evidence>
<dbReference type="PROSITE" id="PS01291">
    <property type="entry name" value="ART"/>
    <property type="match status" value="1"/>
</dbReference>
<feature type="compositionally biased region" description="Basic and acidic residues" evidence="11">
    <location>
        <begin position="282"/>
        <end position="291"/>
    </location>
</feature>
<dbReference type="PANTHER" id="PTHR10339:SF2">
    <property type="entry name" value="ECTO-ADP-RIBOSYLTRANSFERASE 5"/>
    <property type="match status" value="1"/>
</dbReference>
<evidence type="ECO:0000256" key="3">
    <source>
        <dbReference type="ARBA" id="ARBA00022679"/>
    </source>
</evidence>
<accession>A0A2G9QI42</accession>
<dbReference type="PRINTS" id="PR00970">
    <property type="entry name" value="RIBTRNSFRASE"/>
</dbReference>
<organism evidence="12 13">
    <name type="scientific">Aquarana catesbeiana</name>
    <name type="common">American bullfrog</name>
    <name type="synonym">Rana catesbeiana</name>
    <dbReference type="NCBI Taxonomy" id="8400"/>
    <lineage>
        <taxon>Eukaryota</taxon>
        <taxon>Metazoa</taxon>
        <taxon>Chordata</taxon>
        <taxon>Craniata</taxon>
        <taxon>Vertebrata</taxon>
        <taxon>Euteleostomi</taxon>
        <taxon>Amphibia</taxon>
        <taxon>Batrachia</taxon>
        <taxon>Anura</taxon>
        <taxon>Neobatrachia</taxon>
        <taxon>Ranoidea</taxon>
        <taxon>Ranidae</taxon>
        <taxon>Aquarana</taxon>
    </lineage>
</organism>
<proteinExistence type="inferred from homology"/>
<protein>
    <recommendedName>
        <fullName evidence="10">NAD(P)(+)--arginine ADP-ribosyltransferase</fullName>
        <ecNumber evidence="10">2.4.2.31</ecNumber>
    </recommendedName>
    <alternativeName>
        <fullName evidence="10">Mono(ADP-ribosyl)transferase</fullName>
    </alternativeName>
</protein>
<dbReference type="OrthoDB" id="423533at2759"/>
<evidence type="ECO:0000256" key="2">
    <source>
        <dbReference type="ARBA" id="ARBA00022676"/>
    </source>
</evidence>